<gene>
    <name evidence="2" type="ORF">EV679_1289</name>
</gene>
<evidence type="ECO:0000313" key="3">
    <source>
        <dbReference type="Proteomes" id="UP000292039"/>
    </source>
</evidence>
<dbReference type="Gene3D" id="3.40.605.10">
    <property type="entry name" value="Aldehyde Dehydrogenase, Chain A, domain 1"/>
    <property type="match status" value="1"/>
</dbReference>
<comment type="caution">
    <text evidence="2">The sequence shown here is derived from an EMBL/GenBank/DDBJ whole genome shotgun (WGS) entry which is preliminary data.</text>
</comment>
<dbReference type="GO" id="GO:0016491">
    <property type="term" value="F:oxidoreductase activity"/>
    <property type="evidence" value="ECO:0007669"/>
    <property type="project" value="UniProtKB-KW"/>
</dbReference>
<evidence type="ECO:0000256" key="1">
    <source>
        <dbReference type="ARBA" id="ARBA00023002"/>
    </source>
</evidence>
<dbReference type="RefSeq" id="WP_207224903.1">
    <property type="nucleotide sequence ID" value="NZ_CBCSEB010000012.1"/>
</dbReference>
<organism evidence="2 3">
    <name type="scientific">Kerstersia gyiorum</name>
    <dbReference type="NCBI Taxonomy" id="206506"/>
    <lineage>
        <taxon>Bacteria</taxon>
        <taxon>Pseudomonadati</taxon>
        <taxon>Pseudomonadota</taxon>
        <taxon>Betaproteobacteria</taxon>
        <taxon>Burkholderiales</taxon>
        <taxon>Alcaligenaceae</taxon>
        <taxon>Kerstersia</taxon>
    </lineage>
</organism>
<dbReference type="SUPFAM" id="SSF53720">
    <property type="entry name" value="ALDH-like"/>
    <property type="match status" value="1"/>
</dbReference>
<dbReference type="InterPro" id="IPR016162">
    <property type="entry name" value="Ald_DH_N"/>
</dbReference>
<dbReference type="EMBL" id="SGWZ01000002">
    <property type="protein sequence ID" value="RZS69903.1"/>
    <property type="molecule type" value="Genomic_DNA"/>
</dbReference>
<accession>A0A4V2F0F6</accession>
<reference evidence="2 3" key="1">
    <citation type="submission" date="2019-02" db="EMBL/GenBank/DDBJ databases">
        <title>Genomic Encyclopedia of Type Strains, Phase IV (KMG-IV): sequencing the most valuable type-strain genomes for metagenomic binning, comparative biology and taxonomic classification.</title>
        <authorList>
            <person name="Goeker M."/>
        </authorList>
    </citation>
    <scope>NUCLEOTIDE SEQUENCE [LARGE SCALE GENOMIC DNA]</scope>
    <source>
        <strain evidence="2 3">DSM 16618</strain>
    </source>
</reference>
<dbReference type="Proteomes" id="UP000292039">
    <property type="component" value="Unassembled WGS sequence"/>
</dbReference>
<dbReference type="AlphaFoldDB" id="A0A4V2F0F6"/>
<protein>
    <submittedName>
        <fullName evidence="2">Uncharacterized protein</fullName>
    </submittedName>
</protein>
<dbReference type="InterPro" id="IPR016161">
    <property type="entry name" value="Ald_DH/histidinol_DH"/>
</dbReference>
<name>A0A4V2F0F6_9BURK</name>
<keyword evidence="1" id="KW-0560">Oxidoreductase</keyword>
<evidence type="ECO:0000313" key="2">
    <source>
        <dbReference type="EMBL" id="RZS69903.1"/>
    </source>
</evidence>
<sequence>MNKNDDALQLERTLMRQRTAFLRDHASSLERRRADLTKLRSAILANKDEITTAISSDFGHRSRYETAIMKLMTLIMGIDYLHKHLRRHVADAPPRGAGQATG</sequence>
<proteinExistence type="predicted"/>